<evidence type="ECO:0000313" key="4">
    <source>
        <dbReference type="Proteomes" id="UP000189580"/>
    </source>
</evidence>
<name>A0A161HMI3_9ASCO</name>
<keyword evidence="4" id="KW-1185">Reference proteome</keyword>
<feature type="domain" description="ABC1 atypical kinase-like" evidence="2">
    <location>
        <begin position="100"/>
        <end position="259"/>
    </location>
</feature>
<dbReference type="Pfam" id="PF03109">
    <property type="entry name" value="ABC1"/>
    <property type="match status" value="2"/>
</dbReference>
<sequence>MSKLHSNARAHSLADTKRIVSKAFHGMPFDDIFEEFIETPLGVGAMAQVYKAKLSPQIIANQQENRLNVDILNGKHRHVPKFIQENLEKLQPKDITPPSDWVVIKVLHPKVEQKVERDLKIMRFFANVIDIIPTMEWLSLPAEVDQFALMMRFQLNLRLEAENLLIFRQNFADRKDILFPKPYINFSTSKVLVEEYISGIPMTKLMQRSNGSGNIEKEISNKGLDAFLKMLLVDNFIHADLHPGNIYVKFYKKGKLNLLATQDTVTSQEVEQATQRLMSLVDDGDKFRQELDTLYEEGYRPQVCFIDAGLVTELNQVNRRNFIDLFKAIAAFDGYRVGELMVERSRTPESTVDSEIFYLKVQRLVRHIKERTFALGSVKLGDLLGQMLGMVREHHVRMEGDFVTVVLSILLLEGIGRQLDPDIDLFKSAIPILRQISPAKNQDLKVLSDDSLSMIKVWLALEVRQFINASVQDIHNLVRYDRLCHNE</sequence>
<dbReference type="GO" id="GO:0007005">
    <property type="term" value="P:mitochondrion organization"/>
    <property type="evidence" value="ECO:0007669"/>
    <property type="project" value="EnsemblFungi"/>
</dbReference>
<dbReference type="OrthoDB" id="1290869at2759"/>
<gene>
    <name evidence="3" type="ORF">AWJ20_2576</name>
</gene>
<dbReference type="GO" id="GO:0005743">
    <property type="term" value="C:mitochondrial inner membrane"/>
    <property type="evidence" value="ECO:0007669"/>
    <property type="project" value="EnsemblFungi"/>
</dbReference>
<dbReference type="CDD" id="cd13971">
    <property type="entry name" value="ADCK2-like"/>
    <property type="match status" value="1"/>
</dbReference>
<dbReference type="InterPro" id="IPR011009">
    <property type="entry name" value="Kinase-like_dom_sf"/>
</dbReference>
<dbReference type="KEGG" id="slb:AWJ20_2576"/>
<dbReference type="InterPro" id="IPR004147">
    <property type="entry name" value="ABC1_dom"/>
</dbReference>
<dbReference type="GO" id="GO:0044289">
    <property type="term" value="C:mitochondrial inner-outer membrane contact site"/>
    <property type="evidence" value="ECO:0007669"/>
    <property type="project" value="EnsemblFungi"/>
</dbReference>
<evidence type="ECO:0000259" key="2">
    <source>
        <dbReference type="Pfam" id="PF03109"/>
    </source>
</evidence>
<dbReference type="Proteomes" id="UP000189580">
    <property type="component" value="Chromosome b"/>
</dbReference>
<protein>
    <recommendedName>
        <fullName evidence="2">ABC1 atypical kinase-like domain-containing protein</fullName>
    </recommendedName>
</protein>
<evidence type="ECO:0000256" key="1">
    <source>
        <dbReference type="ARBA" id="ARBA00009670"/>
    </source>
</evidence>
<organism evidence="3 4">
    <name type="scientific">Sugiyamaella lignohabitans</name>
    <dbReference type="NCBI Taxonomy" id="796027"/>
    <lineage>
        <taxon>Eukaryota</taxon>
        <taxon>Fungi</taxon>
        <taxon>Dikarya</taxon>
        <taxon>Ascomycota</taxon>
        <taxon>Saccharomycotina</taxon>
        <taxon>Dipodascomycetes</taxon>
        <taxon>Dipodascales</taxon>
        <taxon>Trichomonascaceae</taxon>
        <taxon>Sugiyamaella</taxon>
    </lineage>
</organism>
<evidence type="ECO:0000313" key="3">
    <source>
        <dbReference type="EMBL" id="ANB14957.1"/>
    </source>
</evidence>
<dbReference type="InterPro" id="IPR052402">
    <property type="entry name" value="ADCK_kinase"/>
</dbReference>
<dbReference type="RefSeq" id="XP_018737434.1">
    <property type="nucleotide sequence ID" value="XM_018879525.1"/>
</dbReference>
<dbReference type="AlphaFoldDB" id="A0A161HMI3"/>
<feature type="domain" description="ABC1 atypical kinase-like" evidence="2">
    <location>
        <begin position="3"/>
        <end position="55"/>
    </location>
</feature>
<dbReference type="InterPro" id="IPR044095">
    <property type="entry name" value="ADCK2_dom"/>
</dbReference>
<accession>A0A161HMI3</accession>
<dbReference type="SUPFAM" id="SSF56112">
    <property type="entry name" value="Protein kinase-like (PK-like)"/>
    <property type="match status" value="1"/>
</dbReference>
<dbReference type="GO" id="GO:0055091">
    <property type="term" value="P:phospholipid homeostasis"/>
    <property type="evidence" value="ECO:0007669"/>
    <property type="project" value="EnsemblFungi"/>
</dbReference>
<dbReference type="GeneID" id="30034502"/>
<comment type="similarity">
    <text evidence="1">Belongs to the protein kinase superfamily. ADCK protein kinase family.</text>
</comment>
<dbReference type="PANTHER" id="PTHR45890">
    <property type="entry name" value="AARF DOMAIN CONTAINING KINASE 2 (PREDICTED)"/>
    <property type="match status" value="1"/>
</dbReference>
<dbReference type="PANTHER" id="PTHR45890:SF1">
    <property type="entry name" value="AARF DOMAIN CONTAINING KINASE 2"/>
    <property type="match status" value="1"/>
</dbReference>
<dbReference type="EMBL" id="CP014503">
    <property type="protein sequence ID" value="ANB14957.1"/>
    <property type="molecule type" value="Genomic_DNA"/>
</dbReference>
<proteinExistence type="inferred from homology"/>
<reference evidence="3 4" key="1">
    <citation type="submission" date="2016-02" db="EMBL/GenBank/DDBJ databases">
        <title>Complete genome sequence and transcriptome regulation of the pentose utilising yeast Sugiyamaella lignohabitans.</title>
        <authorList>
            <person name="Bellasio M."/>
            <person name="Peymann A."/>
            <person name="Valli M."/>
            <person name="Sipitzky M."/>
            <person name="Graf A."/>
            <person name="Sauer M."/>
            <person name="Marx H."/>
            <person name="Mattanovich D."/>
        </authorList>
    </citation>
    <scope>NUCLEOTIDE SEQUENCE [LARGE SCALE GENOMIC DNA]</scope>
    <source>
        <strain evidence="3 4">CBS 10342</strain>
    </source>
</reference>